<accession>A0A9N9GC48</accession>
<dbReference type="EMBL" id="CAJVPV010006058">
    <property type="protein sequence ID" value="CAG8599728.1"/>
    <property type="molecule type" value="Genomic_DNA"/>
</dbReference>
<dbReference type="OrthoDB" id="2430343at2759"/>
<feature type="non-terminal residue" evidence="1">
    <location>
        <position position="1"/>
    </location>
</feature>
<organism evidence="1 2">
    <name type="scientific">Acaulospora morrowiae</name>
    <dbReference type="NCBI Taxonomy" id="94023"/>
    <lineage>
        <taxon>Eukaryota</taxon>
        <taxon>Fungi</taxon>
        <taxon>Fungi incertae sedis</taxon>
        <taxon>Mucoromycota</taxon>
        <taxon>Glomeromycotina</taxon>
        <taxon>Glomeromycetes</taxon>
        <taxon>Diversisporales</taxon>
        <taxon>Acaulosporaceae</taxon>
        <taxon>Acaulospora</taxon>
    </lineage>
</organism>
<evidence type="ECO:0000313" key="2">
    <source>
        <dbReference type="Proteomes" id="UP000789342"/>
    </source>
</evidence>
<evidence type="ECO:0000313" key="1">
    <source>
        <dbReference type="EMBL" id="CAG8599728.1"/>
    </source>
</evidence>
<gene>
    <name evidence="1" type="ORF">AMORRO_LOCUS7729</name>
</gene>
<protein>
    <submittedName>
        <fullName evidence="1">17113_t:CDS:1</fullName>
    </submittedName>
</protein>
<dbReference type="Proteomes" id="UP000789342">
    <property type="component" value="Unassembled WGS sequence"/>
</dbReference>
<dbReference type="AlphaFoldDB" id="A0A9N9GC48"/>
<sequence length="243" mass="26828">IEAEGFTLYSSGDSQSQILAPLSISHDGYEDDEAEDTYMLPLPLQNSEVSMELLPTGIEAKGFTLYSSGNSQSQILAPLSISHDGYEDDEGKTYLTPILLRSDTINGSENSLNMSNNSGVTIITIEDTYIPLSPSQNSESQILMPLSISHDGYEDDEGRTYLTPILSRSDAMDVPMSPTISSIYAHSEHSERIPFLIKMIDLLLMIICYTSSIIDAWQNRIGTIWRIPPISLSGYCKFACLTH</sequence>
<proteinExistence type="predicted"/>
<name>A0A9N9GC48_9GLOM</name>
<comment type="caution">
    <text evidence="1">The sequence shown here is derived from an EMBL/GenBank/DDBJ whole genome shotgun (WGS) entry which is preliminary data.</text>
</comment>
<keyword evidence="2" id="KW-1185">Reference proteome</keyword>
<reference evidence="1" key="1">
    <citation type="submission" date="2021-06" db="EMBL/GenBank/DDBJ databases">
        <authorList>
            <person name="Kallberg Y."/>
            <person name="Tangrot J."/>
            <person name="Rosling A."/>
        </authorList>
    </citation>
    <scope>NUCLEOTIDE SEQUENCE</scope>
    <source>
        <strain evidence="1">CL551</strain>
    </source>
</reference>